<keyword evidence="2" id="KW-1185">Reference proteome</keyword>
<evidence type="ECO:0000313" key="1">
    <source>
        <dbReference type="EMBL" id="SEO93336.1"/>
    </source>
</evidence>
<dbReference type="EMBL" id="FODD01000057">
    <property type="protein sequence ID" value="SEO93336.1"/>
    <property type="molecule type" value="Genomic_DNA"/>
</dbReference>
<dbReference type="OrthoDB" id="3281564at2"/>
<dbReference type="InterPro" id="IPR011009">
    <property type="entry name" value="Kinase-like_dom_sf"/>
</dbReference>
<dbReference type="AlphaFoldDB" id="A0A1H8TR78"/>
<dbReference type="SUPFAM" id="SSF56112">
    <property type="entry name" value="Protein kinase-like (PK-like)"/>
    <property type="match status" value="1"/>
</dbReference>
<organism evidence="1 2">
    <name type="scientific">Actinacidiphila rubida</name>
    <dbReference type="NCBI Taxonomy" id="310780"/>
    <lineage>
        <taxon>Bacteria</taxon>
        <taxon>Bacillati</taxon>
        <taxon>Actinomycetota</taxon>
        <taxon>Actinomycetes</taxon>
        <taxon>Kitasatosporales</taxon>
        <taxon>Streptomycetaceae</taxon>
        <taxon>Actinacidiphila</taxon>
    </lineage>
</organism>
<reference evidence="1 2" key="1">
    <citation type="submission" date="2016-10" db="EMBL/GenBank/DDBJ databases">
        <authorList>
            <person name="de Groot N.N."/>
        </authorList>
    </citation>
    <scope>NUCLEOTIDE SEQUENCE [LARGE SCALE GENOMIC DNA]</scope>
    <source>
        <strain evidence="1 2">CGMCC 4.2026</strain>
    </source>
</reference>
<name>A0A1H8TR78_9ACTN</name>
<evidence type="ECO:0008006" key="3">
    <source>
        <dbReference type="Google" id="ProtNLM"/>
    </source>
</evidence>
<accession>A0A1H8TR78</accession>
<dbReference type="Proteomes" id="UP000181951">
    <property type="component" value="Unassembled WGS sequence"/>
</dbReference>
<protein>
    <recommendedName>
        <fullName evidence="3">Aminoglycoside phosphotransferase domain-containing protein</fullName>
    </recommendedName>
</protein>
<dbReference type="STRING" id="310780.SAMN05216267_105712"/>
<dbReference type="RefSeq" id="WP_069464469.1">
    <property type="nucleotide sequence ID" value="NZ_FODD01000057.1"/>
</dbReference>
<sequence>MNWLGDAADGLMCRALLTSYGIEVEATQRLTSDADRPGEVACWAVGSVDERDFEVRLHHGVREVIRAQTATDVSEHCRAHELPAPVVIADVRGCLVSPTVDGGGYVVPVPGVPVSTTLSVGRARSAGALLGRLHHVLSGYPLPSPHPQDDQSVILAAPVDEVLVAVETGRQRASVRSAAEEQMQLAELSAQRAEDIHHHLAQARGAVPELTLHTVHGDFGQGRLWFVGEAITGLTGFRAPAGYPALELARLAFDPVTVASRDDWIDVAFAVIGAYRARHPYLPAAEIQGCADIALLALLTQTPRHPEGALQAWQATGQAVIRVAERLEELRTALARIAAGAGRIR</sequence>
<evidence type="ECO:0000313" key="2">
    <source>
        <dbReference type="Proteomes" id="UP000181951"/>
    </source>
</evidence>
<gene>
    <name evidence="1" type="ORF">SAMN05216267_105712</name>
</gene>
<proteinExistence type="predicted"/>